<evidence type="ECO:0000256" key="2">
    <source>
        <dbReference type="ARBA" id="ARBA00023043"/>
    </source>
</evidence>
<feature type="repeat" description="ANK" evidence="3">
    <location>
        <begin position="8"/>
        <end position="40"/>
    </location>
</feature>
<dbReference type="OMA" id="ELELMCI"/>
<dbReference type="PANTHER" id="PTHR24198:SF165">
    <property type="entry name" value="ANKYRIN REPEAT-CONTAINING PROTEIN-RELATED"/>
    <property type="match status" value="1"/>
</dbReference>
<sequence>MAGAMPQLASTKIGLAIKNGDFRELKILIENGENVHLKDRKGNTYLHYVCTMYRPVVFHILAAQGIDINSQNKFGYTPLHVTALQKDSLHVADVMCCGADPFIKCFNGKTAAELDPHNTYWQMVYEKYKPGIFHAVKAHDVERVKELLHCWCKMDSKYNGQTLRQFSAAHKHHDIVRILDQHKATLDVIYGCLELNYDRVRAGLKKSWCKINFLNKASRKQHVLQFAIEMEDLTLVKLLCDGGADVNILVLVHDYFVGFHELKGPMYYEVINTKTPQDIMWTVLKANVNFNLKDERGRNAMTYALDKGNGFLPTEVFKFMLKNGAYLGDRDDTGVGIREIAKFARRMDVVSLIDKYYIQVIRNSDMDMLKKLAVDGYGGLLINFNYRDSYVYAAGNDTDDALNFIEWLPTFQEQVRLLHLAVREEPLSEFSSILQACKEPEMLINSKDKGMRTPLILATLFARDDIVNFILKQPYNIDINAQDCCKRTAYHYTFVLGLDGESIRKSLVQAGINQSLVDVKGRRGEDYADFVHKQEWIDQEITAKYGMELELMCVEKYEDLRKVIRSKRQGLKEFVELLRDFPVPVAAFPKILGPLMYSYRDIIFLAVDYGKEDIAIRLANLGADLFRKECYKRKSKDGDEVTVAMDVIERAATLKMVNLVNVLAKKQIRQREVFTPRVPQRALAKLQLGLSMKSQDFEQTFVTKLPICSY</sequence>
<dbReference type="InterPro" id="IPR036770">
    <property type="entry name" value="Ankyrin_rpt-contain_sf"/>
</dbReference>
<reference evidence="4" key="1">
    <citation type="submission" date="2022-08" db="UniProtKB">
        <authorList>
            <consortium name="EnsemblMetazoa"/>
        </authorList>
    </citation>
    <scope>IDENTIFICATION</scope>
    <source>
        <strain evidence="4">05x7-T-G4-1.051#20</strain>
    </source>
</reference>
<keyword evidence="5" id="KW-1185">Reference proteome</keyword>
<accession>A0A8W8LA02</accession>
<dbReference type="EnsemblMetazoa" id="G27322.2">
    <property type="protein sequence ID" value="G27322.2:cds"/>
    <property type="gene ID" value="G27322"/>
</dbReference>
<name>A0A8W8LA02_MAGGI</name>
<dbReference type="PROSITE" id="PS50088">
    <property type="entry name" value="ANK_REPEAT"/>
    <property type="match status" value="1"/>
</dbReference>
<dbReference type="SMART" id="SM00248">
    <property type="entry name" value="ANK"/>
    <property type="match status" value="8"/>
</dbReference>
<dbReference type="SUPFAM" id="SSF48403">
    <property type="entry name" value="Ankyrin repeat"/>
    <property type="match status" value="2"/>
</dbReference>
<evidence type="ECO:0000313" key="5">
    <source>
        <dbReference type="Proteomes" id="UP000005408"/>
    </source>
</evidence>
<proteinExistence type="predicted"/>
<dbReference type="OrthoDB" id="432281at2759"/>
<dbReference type="PANTHER" id="PTHR24198">
    <property type="entry name" value="ANKYRIN REPEAT AND PROTEIN KINASE DOMAIN-CONTAINING PROTEIN"/>
    <property type="match status" value="1"/>
</dbReference>
<dbReference type="InterPro" id="IPR002110">
    <property type="entry name" value="Ankyrin_rpt"/>
</dbReference>
<keyword evidence="1" id="KW-0677">Repeat</keyword>
<dbReference type="Proteomes" id="UP000005408">
    <property type="component" value="Unassembled WGS sequence"/>
</dbReference>
<evidence type="ECO:0000256" key="3">
    <source>
        <dbReference type="PROSITE-ProRule" id="PRU00023"/>
    </source>
</evidence>
<organism evidence="4 5">
    <name type="scientific">Magallana gigas</name>
    <name type="common">Pacific oyster</name>
    <name type="synonym">Crassostrea gigas</name>
    <dbReference type="NCBI Taxonomy" id="29159"/>
    <lineage>
        <taxon>Eukaryota</taxon>
        <taxon>Metazoa</taxon>
        <taxon>Spiralia</taxon>
        <taxon>Lophotrochozoa</taxon>
        <taxon>Mollusca</taxon>
        <taxon>Bivalvia</taxon>
        <taxon>Autobranchia</taxon>
        <taxon>Pteriomorphia</taxon>
        <taxon>Ostreida</taxon>
        <taxon>Ostreoidea</taxon>
        <taxon>Ostreidae</taxon>
        <taxon>Magallana</taxon>
    </lineage>
</organism>
<keyword evidence="2 3" id="KW-0040">ANK repeat</keyword>
<dbReference type="AlphaFoldDB" id="A0A8W8LA02"/>
<dbReference type="Pfam" id="PF12796">
    <property type="entry name" value="Ank_2"/>
    <property type="match status" value="1"/>
</dbReference>
<evidence type="ECO:0000313" key="4">
    <source>
        <dbReference type="EnsemblMetazoa" id="G27322.2:cds"/>
    </source>
</evidence>
<dbReference type="Gene3D" id="1.25.40.20">
    <property type="entry name" value="Ankyrin repeat-containing domain"/>
    <property type="match status" value="3"/>
</dbReference>
<evidence type="ECO:0000256" key="1">
    <source>
        <dbReference type="ARBA" id="ARBA00022737"/>
    </source>
</evidence>
<protein>
    <submittedName>
        <fullName evidence="4">Uncharacterized protein</fullName>
    </submittedName>
</protein>